<accession>A0A7T8JY22</accession>
<gene>
    <name evidence="1" type="ORF">FKW44_020233</name>
</gene>
<dbReference type="AlphaFoldDB" id="A0A7T8JY22"/>
<dbReference type="InterPro" id="IPR023696">
    <property type="entry name" value="Ureohydrolase_dom_sf"/>
</dbReference>
<name>A0A7T8JY22_CALRO</name>
<reference evidence="2" key="1">
    <citation type="submission" date="2021-01" db="EMBL/GenBank/DDBJ databases">
        <title>Caligus Genome Assembly.</title>
        <authorList>
            <person name="Gallardo-Escarate C."/>
        </authorList>
    </citation>
    <scope>NUCLEOTIDE SEQUENCE [LARGE SCALE GENOMIC DNA]</scope>
</reference>
<feature type="non-terminal residue" evidence="1">
    <location>
        <position position="77"/>
    </location>
</feature>
<dbReference type="OrthoDB" id="424012at2759"/>
<evidence type="ECO:0000313" key="1">
    <source>
        <dbReference type="EMBL" id="QQP39368.1"/>
    </source>
</evidence>
<protein>
    <submittedName>
        <fullName evidence="1">Histone deacetylase</fullName>
    </submittedName>
</protein>
<sequence>MGDYYCEWDSTFSECPDRFHSILLRLEDLDILNRCVDMKPMRAKEPDVTRFHDYELLEELKKIAKISDVEELKKMSE</sequence>
<dbReference type="InterPro" id="IPR037138">
    <property type="entry name" value="His_deacetylse_dom_sf"/>
</dbReference>
<dbReference type="SUPFAM" id="SSF52768">
    <property type="entry name" value="Arginase/deacetylase"/>
    <property type="match status" value="1"/>
</dbReference>
<keyword evidence="2" id="KW-1185">Reference proteome</keyword>
<proteinExistence type="predicted"/>
<evidence type="ECO:0000313" key="2">
    <source>
        <dbReference type="Proteomes" id="UP000595437"/>
    </source>
</evidence>
<dbReference type="EMBL" id="CP045903">
    <property type="protein sequence ID" value="QQP39368.1"/>
    <property type="molecule type" value="Genomic_DNA"/>
</dbReference>
<dbReference type="Gene3D" id="3.40.800.20">
    <property type="entry name" value="Histone deacetylase domain"/>
    <property type="match status" value="1"/>
</dbReference>
<dbReference type="Proteomes" id="UP000595437">
    <property type="component" value="Chromosome 14"/>
</dbReference>
<organism evidence="1 2">
    <name type="scientific">Caligus rogercresseyi</name>
    <name type="common">Sea louse</name>
    <dbReference type="NCBI Taxonomy" id="217165"/>
    <lineage>
        <taxon>Eukaryota</taxon>
        <taxon>Metazoa</taxon>
        <taxon>Ecdysozoa</taxon>
        <taxon>Arthropoda</taxon>
        <taxon>Crustacea</taxon>
        <taxon>Multicrustacea</taxon>
        <taxon>Hexanauplia</taxon>
        <taxon>Copepoda</taxon>
        <taxon>Siphonostomatoida</taxon>
        <taxon>Caligidae</taxon>
        <taxon>Caligus</taxon>
    </lineage>
</organism>